<reference evidence="1 2" key="1">
    <citation type="journal article" date="2019" name="Int. J. Syst. Evol. Microbiol.">
        <title>The Global Catalogue of Microorganisms (GCM) 10K type strain sequencing project: providing services to taxonomists for standard genome sequencing and annotation.</title>
        <authorList>
            <consortium name="The Broad Institute Genomics Platform"/>
            <consortium name="The Broad Institute Genome Sequencing Center for Infectious Disease"/>
            <person name="Wu L."/>
            <person name="Ma J."/>
        </authorList>
    </citation>
    <scope>NUCLEOTIDE SEQUENCE [LARGE SCALE GENOMIC DNA]</scope>
    <source>
        <strain evidence="1 2">JCM 16009</strain>
    </source>
</reference>
<name>A0ABN2N4G0_9PSEU</name>
<proteinExistence type="predicted"/>
<dbReference type="Proteomes" id="UP001500449">
    <property type="component" value="Unassembled WGS sequence"/>
</dbReference>
<organism evidence="1 2">
    <name type="scientific">Pseudonocardia ailaonensis</name>
    <dbReference type="NCBI Taxonomy" id="367279"/>
    <lineage>
        <taxon>Bacteria</taxon>
        <taxon>Bacillati</taxon>
        <taxon>Actinomycetota</taxon>
        <taxon>Actinomycetes</taxon>
        <taxon>Pseudonocardiales</taxon>
        <taxon>Pseudonocardiaceae</taxon>
        <taxon>Pseudonocardia</taxon>
    </lineage>
</organism>
<evidence type="ECO:0000313" key="2">
    <source>
        <dbReference type="Proteomes" id="UP001500449"/>
    </source>
</evidence>
<accession>A0ABN2N4G0</accession>
<keyword evidence="2" id="KW-1185">Reference proteome</keyword>
<comment type="caution">
    <text evidence="1">The sequence shown here is derived from an EMBL/GenBank/DDBJ whole genome shotgun (WGS) entry which is preliminary data.</text>
</comment>
<sequence length="49" mass="5778">MLWLAYFGELMAATQQVRPETGEGADGEPSLPAWPPPEQRWEWWEEFRT</sequence>
<dbReference type="EMBL" id="BAAAQK010000009">
    <property type="protein sequence ID" value="GAA1852209.1"/>
    <property type="molecule type" value="Genomic_DNA"/>
</dbReference>
<evidence type="ECO:0000313" key="1">
    <source>
        <dbReference type="EMBL" id="GAA1852209.1"/>
    </source>
</evidence>
<dbReference type="RefSeq" id="WP_344417940.1">
    <property type="nucleotide sequence ID" value="NZ_BAAAQK010000009.1"/>
</dbReference>
<protein>
    <submittedName>
        <fullName evidence="1">Uncharacterized protein</fullName>
    </submittedName>
</protein>
<gene>
    <name evidence="1" type="ORF">GCM10009836_35310</name>
</gene>